<evidence type="ECO:0000256" key="3">
    <source>
        <dbReference type="ARBA" id="ARBA00022840"/>
    </source>
</evidence>
<dbReference type="GO" id="GO:0045815">
    <property type="term" value="P:transcription initiation-coupled chromatin remodeling"/>
    <property type="evidence" value="ECO:0007669"/>
    <property type="project" value="TreeGrafter"/>
</dbReference>
<dbReference type="GO" id="GO:0003682">
    <property type="term" value="F:chromatin binding"/>
    <property type="evidence" value="ECO:0007669"/>
    <property type="project" value="TreeGrafter"/>
</dbReference>
<feature type="region of interest" description="Disordered" evidence="6">
    <location>
        <begin position="96"/>
        <end position="204"/>
    </location>
</feature>
<dbReference type="OrthoDB" id="5421at2759"/>
<keyword evidence="3" id="KW-0067">ATP-binding</keyword>
<dbReference type="EMBL" id="UYYF01004278">
    <property type="protein sequence ID" value="VDN01233.1"/>
    <property type="molecule type" value="Genomic_DNA"/>
</dbReference>
<accession>A0A0N5CV50</accession>
<dbReference type="InterPro" id="IPR041569">
    <property type="entry name" value="AAA_lid_3"/>
</dbReference>
<comment type="similarity">
    <text evidence="1">Belongs to the AAA ATPase family.</text>
</comment>
<evidence type="ECO:0000313" key="10">
    <source>
        <dbReference type="WBParaSite" id="TCLT_0000417401-mRNA-1"/>
    </source>
</evidence>
<feature type="compositionally biased region" description="Polar residues" evidence="6">
    <location>
        <begin position="100"/>
        <end position="122"/>
    </location>
</feature>
<dbReference type="GO" id="GO:0042393">
    <property type="term" value="F:histone binding"/>
    <property type="evidence" value="ECO:0007669"/>
    <property type="project" value="TreeGrafter"/>
</dbReference>
<dbReference type="STRING" id="103827.A0A0N5CV50"/>
<dbReference type="InterPro" id="IPR003959">
    <property type="entry name" value="ATPase_AAA_core"/>
</dbReference>
<dbReference type="SUPFAM" id="SSF52540">
    <property type="entry name" value="P-loop containing nucleoside triphosphate hydrolases"/>
    <property type="match status" value="1"/>
</dbReference>
<dbReference type="PROSITE" id="PS50014">
    <property type="entry name" value="BROMODOMAIN_2"/>
    <property type="match status" value="1"/>
</dbReference>
<dbReference type="Gene3D" id="3.40.50.300">
    <property type="entry name" value="P-loop containing nucleotide triphosphate hydrolases"/>
    <property type="match status" value="1"/>
</dbReference>
<name>A0A0N5CV50_THECL</name>
<keyword evidence="4 5" id="KW-0103">Bromodomain</keyword>
<feature type="compositionally biased region" description="Low complexity" evidence="6">
    <location>
        <begin position="123"/>
        <end position="133"/>
    </location>
</feature>
<proteinExistence type="inferred from homology"/>
<dbReference type="Gene3D" id="1.20.920.10">
    <property type="entry name" value="Bromodomain-like"/>
    <property type="match status" value="1"/>
</dbReference>
<dbReference type="InterPro" id="IPR001487">
    <property type="entry name" value="Bromodomain"/>
</dbReference>
<keyword evidence="9" id="KW-1185">Reference proteome</keyword>
<evidence type="ECO:0000256" key="4">
    <source>
        <dbReference type="ARBA" id="ARBA00023117"/>
    </source>
</evidence>
<dbReference type="Proteomes" id="UP000276776">
    <property type="component" value="Unassembled WGS sequence"/>
</dbReference>
<reference evidence="8 9" key="2">
    <citation type="submission" date="2018-11" db="EMBL/GenBank/DDBJ databases">
        <authorList>
            <consortium name="Pathogen Informatics"/>
        </authorList>
    </citation>
    <scope>NUCLEOTIDE SEQUENCE [LARGE SCALE GENOMIC DNA]</scope>
</reference>
<dbReference type="PROSITE" id="PS00674">
    <property type="entry name" value="AAA"/>
    <property type="match status" value="1"/>
</dbReference>
<dbReference type="OMA" id="QCADRDN"/>
<dbReference type="GO" id="GO:0005524">
    <property type="term" value="F:ATP binding"/>
    <property type="evidence" value="ECO:0007669"/>
    <property type="project" value="UniProtKB-KW"/>
</dbReference>
<feature type="domain" description="Bromo" evidence="7">
    <location>
        <begin position="871"/>
        <end position="932"/>
    </location>
</feature>
<protein>
    <submittedName>
        <fullName evidence="10">Bromo domain-containing protein</fullName>
    </submittedName>
</protein>
<dbReference type="Pfam" id="PF17862">
    <property type="entry name" value="AAA_lid_3"/>
    <property type="match status" value="1"/>
</dbReference>
<dbReference type="InterPro" id="IPR027417">
    <property type="entry name" value="P-loop_NTPase"/>
</dbReference>
<dbReference type="GO" id="GO:0006334">
    <property type="term" value="P:nucleosome assembly"/>
    <property type="evidence" value="ECO:0007669"/>
    <property type="project" value="TreeGrafter"/>
</dbReference>
<dbReference type="InterPro" id="IPR003960">
    <property type="entry name" value="ATPase_AAA_CS"/>
</dbReference>
<dbReference type="SMART" id="SM00382">
    <property type="entry name" value="AAA"/>
    <property type="match status" value="1"/>
</dbReference>
<reference evidence="10" key="1">
    <citation type="submission" date="2017-02" db="UniProtKB">
        <authorList>
            <consortium name="WormBaseParasite"/>
        </authorList>
    </citation>
    <scope>IDENTIFICATION</scope>
</reference>
<evidence type="ECO:0000256" key="1">
    <source>
        <dbReference type="ARBA" id="ARBA00006914"/>
    </source>
</evidence>
<dbReference type="PANTHER" id="PTHR23069:SF0">
    <property type="entry name" value="TAT-BINDING HOMOLOG 7"/>
    <property type="match status" value="1"/>
</dbReference>
<dbReference type="InterPro" id="IPR003593">
    <property type="entry name" value="AAA+_ATPase"/>
</dbReference>
<dbReference type="Pfam" id="PF00439">
    <property type="entry name" value="Bromodomain"/>
    <property type="match status" value="1"/>
</dbReference>
<dbReference type="Gene3D" id="1.10.8.60">
    <property type="match status" value="1"/>
</dbReference>
<feature type="compositionally biased region" description="Acidic residues" evidence="6">
    <location>
        <begin position="186"/>
        <end position="202"/>
    </location>
</feature>
<dbReference type="FunFam" id="3.40.50.300:FF:000061">
    <property type="entry name" value="ATPase family, AAA domain-containing 2"/>
    <property type="match status" value="1"/>
</dbReference>
<evidence type="ECO:0000256" key="2">
    <source>
        <dbReference type="ARBA" id="ARBA00022741"/>
    </source>
</evidence>
<keyword evidence="2" id="KW-0547">Nucleotide-binding</keyword>
<organism evidence="10">
    <name type="scientific">Thelazia callipaeda</name>
    <name type="common">Oriental eyeworm</name>
    <name type="synonym">Parasitic nematode</name>
    <dbReference type="NCBI Taxonomy" id="103827"/>
    <lineage>
        <taxon>Eukaryota</taxon>
        <taxon>Metazoa</taxon>
        <taxon>Ecdysozoa</taxon>
        <taxon>Nematoda</taxon>
        <taxon>Chromadorea</taxon>
        <taxon>Rhabditida</taxon>
        <taxon>Spirurina</taxon>
        <taxon>Spiruromorpha</taxon>
        <taxon>Thelazioidea</taxon>
        <taxon>Thelaziidae</taxon>
        <taxon>Thelazia</taxon>
    </lineage>
</organism>
<dbReference type="GO" id="GO:0005634">
    <property type="term" value="C:nucleus"/>
    <property type="evidence" value="ECO:0007669"/>
    <property type="project" value="TreeGrafter"/>
</dbReference>
<dbReference type="PRINTS" id="PR00503">
    <property type="entry name" value="BROMODOMAIN"/>
</dbReference>
<dbReference type="InterPro" id="IPR045199">
    <property type="entry name" value="ATAD2-like"/>
</dbReference>
<dbReference type="SMART" id="SM00297">
    <property type="entry name" value="BROMO"/>
    <property type="match status" value="1"/>
</dbReference>
<evidence type="ECO:0000313" key="9">
    <source>
        <dbReference type="Proteomes" id="UP000276776"/>
    </source>
</evidence>
<dbReference type="WBParaSite" id="TCLT_0000417401-mRNA-1">
    <property type="protein sequence ID" value="TCLT_0000417401-mRNA-1"/>
    <property type="gene ID" value="TCLT_0000417401"/>
</dbReference>
<dbReference type="SUPFAM" id="SSF47370">
    <property type="entry name" value="Bromodomain"/>
    <property type="match status" value="1"/>
</dbReference>
<dbReference type="AlphaFoldDB" id="A0A0N5CV50"/>
<evidence type="ECO:0000259" key="7">
    <source>
        <dbReference type="PROSITE" id="PS50014"/>
    </source>
</evidence>
<dbReference type="GO" id="GO:0016887">
    <property type="term" value="F:ATP hydrolysis activity"/>
    <property type="evidence" value="ECO:0007669"/>
    <property type="project" value="InterPro"/>
</dbReference>
<dbReference type="GO" id="GO:0006337">
    <property type="term" value="P:nucleosome disassembly"/>
    <property type="evidence" value="ECO:0007669"/>
    <property type="project" value="TreeGrafter"/>
</dbReference>
<dbReference type="InterPro" id="IPR018359">
    <property type="entry name" value="Bromodomain_CS"/>
</dbReference>
<sequence>MSLDENFLLGNSSGDSLLRSLVNQANRSRHSCVEEKTVQNRSSYQQIKNSYMLPRPFRYSTRSKNRIYVETFGVATGTNTDDEECDSCLIHPKFRKKLSSKQPSPVSGMNSSGSDSAAENTRSSNSKTNNSKNVGKKEIVQPDMYENVKQRSQIKRQAVIAAETRKRSIDSYSAVRKKQSKKDGSDEYDDQTNGAAEEENDPENVSRHYALRTHINPVIRFSIDQRPQSTRSDFQRHLSNKLKKHRLQREIIRKRMCDSESDSSSVSTSFELADQDNHSGYRSLQKRNKTKPYLRSLNSEDLLYMVREKIRKKSESSNIKGSDTDSLHIDRSIDFSKIGGLNHHIQSLKEVVLLPLLYGEVFSQFGIQPPKGVIFYGPPGTGKTLVARALANLCAGGTKKISFFMRKGADILSKWVGESERQLRSLFEQAFVMRPSIIFFDEIDGLAPVRSSKQDQVHSSVVSTLLALMDGLDSQCEVVVIGATNRLDAIDPALRRPGRFDRELCFRLPTKNSRQEILKIHTSSWGVNKPNDDLLSWLSDRTSGYCGADLKSLCTEAVLISFRSQFPQVYVSEEKVVVDSNALKVGKNEFEIAMRRIVPAARRDITIPSRVLDDRLRILLEDLILSICHRVPKGYRGVIEANDNVGQIEQVLSTLHANPVVPPARLLIYGSSSDMGQTSYILPALINIMDHLSVFSLSMNNIFSYGSPEECFSQCLQSAIRASSRGTPCLLLIPSIDKWYTSVSQTVWNLLLTAVSSYTYFTSIFLLATAECTYLNLPSEVQLIFHWRDSLEIMPPPVHRLEAYFRHVIIEQSCTRPINFNLDHYPVLPIAEPMQSSLRLNADEIMELKNLYDDYTLTVVLHYEETIVSLMRDSRFKVFTKPVDPVDVPDYYTYIKNPMDLQTMFSKVSAYKTQEEVIDDLRLIYQNAIEYNPITDYRGRQIRIMAKLLLDKGTRLILDLDSEYVKRLENVKKLLRENGVKLDDLCNLDGVKQAVISDSCDLEGEVISDSSEKKLTGNRDSRTTEAHPVLQINLTKLEELVRMAVMKTRNWPLVHLEQLATALTESINSFLGKWDRRELPKAIEKLILSWGVSG</sequence>
<evidence type="ECO:0000256" key="5">
    <source>
        <dbReference type="PROSITE-ProRule" id="PRU00035"/>
    </source>
</evidence>
<evidence type="ECO:0000256" key="6">
    <source>
        <dbReference type="SAM" id="MobiDB-lite"/>
    </source>
</evidence>
<dbReference type="PANTHER" id="PTHR23069">
    <property type="entry name" value="AAA DOMAIN-CONTAINING"/>
    <property type="match status" value="1"/>
</dbReference>
<dbReference type="PROSITE" id="PS00633">
    <property type="entry name" value="BROMODOMAIN_1"/>
    <property type="match status" value="1"/>
</dbReference>
<dbReference type="Pfam" id="PF00004">
    <property type="entry name" value="AAA"/>
    <property type="match status" value="1"/>
</dbReference>
<evidence type="ECO:0000313" key="8">
    <source>
        <dbReference type="EMBL" id="VDN01233.1"/>
    </source>
</evidence>
<dbReference type="InterPro" id="IPR036427">
    <property type="entry name" value="Bromodomain-like_sf"/>
</dbReference>
<gene>
    <name evidence="8" type="ORF">TCLT_LOCUS4163</name>
</gene>